<reference evidence="4" key="1">
    <citation type="journal article" date="2019" name="Int. J. Syst. Evol. Microbiol.">
        <title>The Global Catalogue of Microorganisms (GCM) 10K type strain sequencing project: providing services to taxonomists for standard genome sequencing and annotation.</title>
        <authorList>
            <consortium name="The Broad Institute Genomics Platform"/>
            <consortium name="The Broad Institute Genome Sequencing Center for Infectious Disease"/>
            <person name="Wu L."/>
            <person name="Ma J."/>
        </authorList>
    </citation>
    <scope>NUCLEOTIDE SEQUENCE [LARGE SCALE GENOMIC DNA]</scope>
    <source>
        <strain evidence="4">CGMCC 1.15339</strain>
    </source>
</reference>
<dbReference type="InterPro" id="IPR002104">
    <property type="entry name" value="Integrase_catalytic"/>
</dbReference>
<dbReference type="Proteomes" id="UP000617555">
    <property type="component" value="Unassembled WGS sequence"/>
</dbReference>
<dbReference type="InterPro" id="IPR013762">
    <property type="entry name" value="Integrase-like_cat_sf"/>
</dbReference>
<proteinExistence type="predicted"/>
<organism evidence="3 4">
    <name type="scientific">Shewanella inventionis</name>
    <dbReference type="NCBI Taxonomy" id="1738770"/>
    <lineage>
        <taxon>Bacteria</taxon>
        <taxon>Pseudomonadati</taxon>
        <taxon>Pseudomonadota</taxon>
        <taxon>Gammaproteobacteria</taxon>
        <taxon>Alteromonadales</taxon>
        <taxon>Shewanellaceae</taxon>
        <taxon>Shewanella</taxon>
    </lineage>
</organism>
<dbReference type="SUPFAM" id="SSF56349">
    <property type="entry name" value="DNA breaking-rejoining enzymes"/>
    <property type="match status" value="1"/>
</dbReference>
<evidence type="ECO:0000313" key="3">
    <source>
        <dbReference type="EMBL" id="GGB76518.1"/>
    </source>
</evidence>
<name>A0ABQ1JXF3_9GAMM</name>
<evidence type="ECO:0000313" key="4">
    <source>
        <dbReference type="Proteomes" id="UP000617555"/>
    </source>
</evidence>
<sequence>MSKNIGVKHRSDARACHRKQIITKAEQITAKHFPKGKQLPLSTEFNDNWQSLLEDIQKSFSSFNDLRTGFNQCVKIINAYIYEAKSTLEPLSYLVFQKAEQSIRNQEWMQQSCAFQALYTSWFEHVKDTGTKQDGADIFRSILLSFICHSGCCNHDLVRAFATKLSGKLDLKIINNASFISLTIDSAGYNTNIKNTEKTETIYHCYLSPLTLAFIKQLNSVQHEERYQSWIKPIESKTLHALLTKGYQVKLPNLAQSLKKLCISAIGVIESLPNININQAILEYATGKNKSYSLPLDNLARLQTKPTSAISTPISFKRIDIPFKKDPIEHRSILPTKEFFKCLTHALRENGIKKLSRKALSTSLESLAAQHQLSLAQRTLLSWLLLKSQTCKPSTIRSYHSTLSRKWLLFSEYYQLSIIDEQSMLDLYHQLIDNTPTQKQKCNLAARLNDFHAHAAREFDFPLLSEVIYSGDKNKAHTNAGFIDETLFKALLGSVLIIDDLDNEEKATLQAVLIISFRCGLRISEVIKLRLSDIESSPTAWLEIRENQYGNNKSHASLRRVPLYPLLLENEKKIVKQVLNISRLSDVKNTKSKLALGFGINKSEPIDKYFMSHFTKTMLRELSGLDHYVFHHLRHSAISRLQLMCELEDAHAVIPEAVPYSNSICEKIIHLISGNSARNRYYSIASFDGHSDPEVCFSNYFHFSDFILGYKLSKMHLDVTQKHMFNLGLASRRYIKALSDNKPDGSPLVAQQFARYLVKKLHINKIRTINDGSAISNNDISSTQKRMPSQAPSLNTCYVILQQINSGLDPRELSHKFHIDHEIIQKWYRNAVELRKITTRSGNPRLRAYGNGFLPPKPSSLLERRWLTTLIDKIRLHFKDDNRNLIKVIKFALQNTSQSKSGVYFSSPEELTFFIDTFAFAIPKNKWRVVTFSMEHASHKTLWQNAYKGIQSIVHKKSSSIGKEGRGAVRLELRHSNEKEMMERRNQRKYSSNSLVYLLHMAGIMMMKTQVE</sequence>
<keyword evidence="4" id="KW-1185">Reference proteome</keyword>
<dbReference type="RefSeq" id="WP_188741137.1">
    <property type="nucleotide sequence ID" value="NZ_BMII01000062.1"/>
</dbReference>
<dbReference type="Gene3D" id="1.10.443.10">
    <property type="entry name" value="Intergrase catalytic core"/>
    <property type="match status" value="1"/>
</dbReference>
<dbReference type="CDD" id="cd00397">
    <property type="entry name" value="DNA_BRE_C"/>
    <property type="match status" value="1"/>
</dbReference>
<feature type="domain" description="Tyr recombinase" evidence="2">
    <location>
        <begin position="502"/>
        <end position="641"/>
    </location>
</feature>
<evidence type="ECO:0000259" key="2">
    <source>
        <dbReference type="Pfam" id="PF00589"/>
    </source>
</evidence>
<dbReference type="InterPro" id="IPR011010">
    <property type="entry name" value="DNA_brk_join_enz"/>
</dbReference>
<accession>A0ABQ1JXF3</accession>
<dbReference type="EMBL" id="BMII01000062">
    <property type="protein sequence ID" value="GGB76518.1"/>
    <property type="molecule type" value="Genomic_DNA"/>
</dbReference>
<protein>
    <recommendedName>
        <fullName evidence="2">Tyr recombinase domain-containing protein</fullName>
    </recommendedName>
</protein>
<keyword evidence="1" id="KW-0233">DNA recombination</keyword>
<dbReference type="Pfam" id="PF00589">
    <property type="entry name" value="Phage_integrase"/>
    <property type="match status" value="1"/>
</dbReference>
<gene>
    <name evidence="3" type="ORF">GCM10011607_40980</name>
</gene>
<evidence type="ECO:0000256" key="1">
    <source>
        <dbReference type="ARBA" id="ARBA00023172"/>
    </source>
</evidence>
<comment type="caution">
    <text evidence="3">The sequence shown here is derived from an EMBL/GenBank/DDBJ whole genome shotgun (WGS) entry which is preliminary data.</text>
</comment>